<evidence type="ECO:0000313" key="2">
    <source>
        <dbReference type="EMBL" id="KAF4457076.1"/>
    </source>
</evidence>
<dbReference type="Gene3D" id="3.30.559.10">
    <property type="entry name" value="Chloramphenicol acetyltransferase-like domain"/>
    <property type="match status" value="2"/>
</dbReference>
<organism evidence="2 3">
    <name type="scientific">Fusarium albosuccineum</name>
    <dbReference type="NCBI Taxonomy" id="1237068"/>
    <lineage>
        <taxon>Eukaryota</taxon>
        <taxon>Fungi</taxon>
        <taxon>Dikarya</taxon>
        <taxon>Ascomycota</taxon>
        <taxon>Pezizomycotina</taxon>
        <taxon>Sordariomycetes</taxon>
        <taxon>Hypocreomycetidae</taxon>
        <taxon>Hypocreales</taxon>
        <taxon>Nectriaceae</taxon>
        <taxon>Fusarium</taxon>
        <taxon>Fusarium decemcellulare species complex</taxon>
    </lineage>
</organism>
<dbReference type="AlphaFoldDB" id="A0A8H4KVR3"/>
<evidence type="ECO:0000313" key="3">
    <source>
        <dbReference type="Proteomes" id="UP000554235"/>
    </source>
</evidence>
<evidence type="ECO:0000256" key="1">
    <source>
        <dbReference type="ARBA" id="ARBA00022679"/>
    </source>
</evidence>
<dbReference type="PANTHER" id="PTHR31896:SF64">
    <property type="entry name" value="TRICHOTHECENE 3-O-ACETYLTRANSFERASE"/>
    <property type="match status" value="1"/>
</dbReference>
<sequence>MANCTTESLTPLDLLMPRAYVAGVLTFRTTATTSTASQTLQDGLDALAKRFPFLTGHALPTSSSLEIRYSDAALTLLNKGSIEASYESLAGKNMPPSDIPMDVWPFSQAIDEATFKSGAPVFGASVFRFSDGRGIGVCVCIHHNVVDGTGFGEVLKLWTSLTTADVDVEVKGVDRLAQLEQALGARLVDAPADTDALFAKHPEYSKLPPAFPGEFPSCTSKVLAIPISRIESIKSSSSKALSTNTIVSALLWAAITRARLQRNPGLATQSSRLATAVNGRRRISPDFSTDEKPYLSNVVMYALAHVAVQDLSPASTESVAKICEAIASSQASDKIDTSHIAEVYKLVTSVPDYRAMFPGWDLFSSRDLTITSWADLDIYNSGFGPELGQPEFARVPYNEADGVGMILPRKRGAEEKIEVMVMLRRDDMEAQEKDEIWT</sequence>
<accession>A0A8H4KVR3</accession>
<reference evidence="2 3" key="1">
    <citation type="submission" date="2020-01" db="EMBL/GenBank/DDBJ databases">
        <title>Identification and distribution of gene clusters putatively required for synthesis of sphingolipid metabolism inhibitors in phylogenetically diverse species of the filamentous fungus Fusarium.</title>
        <authorList>
            <person name="Kim H.-S."/>
            <person name="Busman M."/>
            <person name="Brown D.W."/>
            <person name="Divon H."/>
            <person name="Uhlig S."/>
            <person name="Proctor R.H."/>
        </authorList>
    </citation>
    <scope>NUCLEOTIDE SEQUENCE [LARGE SCALE GENOMIC DNA]</scope>
    <source>
        <strain evidence="2 3">NRRL 20459</strain>
    </source>
</reference>
<dbReference type="InterPro" id="IPR023213">
    <property type="entry name" value="CAT-like_dom_sf"/>
</dbReference>
<dbReference type="Proteomes" id="UP000554235">
    <property type="component" value="Unassembled WGS sequence"/>
</dbReference>
<keyword evidence="3" id="KW-1185">Reference proteome</keyword>
<dbReference type="OrthoDB" id="1862401at2759"/>
<dbReference type="InterPro" id="IPR051283">
    <property type="entry name" value="Sec_Metabolite_Acyltrans"/>
</dbReference>
<protein>
    <submittedName>
        <fullName evidence="2">C-8 acyltransferase</fullName>
    </submittedName>
</protein>
<dbReference type="EMBL" id="JAADYS010002622">
    <property type="protein sequence ID" value="KAF4457076.1"/>
    <property type="molecule type" value="Genomic_DNA"/>
</dbReference>
<proteinExistence type="predicted"/>
<keyword evidence="2" id="KW-0012">Acyltransferase</keyword>
<comment type="caution">
    <text evidence="2">The sequence shown here is derived from an EMBL/GenBank/DDBJ whole genome shotgun (WGS) entry which is preliminary data.</text>
</comment>
<dbReference type="GO" id="GO:0016746">
    <property type="term" value="F:acyltransferase activity"/>
    <property type="evidence" value="ECO:0007669"/>
    <property type="project" value="UniProtKB-KW"/>
</dbReference>
<keyword evidence="1 2" id="KW-0808">Transferase</keyword>
<dbReference type="PANTHER" id="PTHR31896">
    <property type="entry name" value="FAMILY REGULATORY PROTEIN, PUTATIVE (AFU_ORTHOLOGUE AFUA_3G14730)-RELATED"/>
    <property type="match status" value="1"/>
</dbReference>
<name>A0A8H4KVR3_9HYPO</name>
<dbReference type="Pfam" id="PF02458">
    <property type="entry name" value="Transferase"/>
    <property type="match status" value="1"/>
</dbReference>
<gene>
    <name evidence="2" type="ORF">FALBO_15267</name>
</gene>